<gene>
    <name evidence="1" type="ORF">U9M48_033545</name>
</gene>
<reference evidence="1 2" key="1">
    <citation type="submission" date="2024-02" db="EMBL/GenBank/DDBJ databases">
        <title>High-quality chromosome-scale genome assembly of Pensacola bahiagrass (Paspalum notatum Flugge var. saurae).</title>
        <authorList>
            <person name="Vega J.M."/>
            <person name="Podio M."/>
            <person name="Orjuela J."/>
            <person name="Siena L.A."/>
            <person name="Pessino S.C."/>
            <person name="Combes M.C."/>
            <person name="Mariac C."/>
            <person name="Albertini E."/>
            <person name="Pupilli F."/>
            <person name="Ortiz J.P.A."/>
            <person name="Leblanc O."/>
        </authorList>
    </citation>
    <scope>NUCLEOTIDE SEQUENCE [LARGE SCALE GENOMIC DNA]</scope>
    <source>
        <strain evidence="1">R1</strain>
        <tissue evidence="1">Leaf</tissue>
    </source>
</reference>
<sequence>MDQRRSSR</sequence>
<evidence type="ECO:0000313" key="1">
    <source>
        <dbReference type="EMBL" id="WVZ86819.1"/>
    </source>
</evidence>
<protein>
    <submittedName>
        <fullName evidence="1">Uncharacterized protein</fullName>
    </submittedName>
</protein>
<dbReference type="EMBL" id="CP144751">
    <property type="protein sequence ID" value="WVZ86819.1"/>
    <property type="molecule type" value="Genomic_DNA"/>
</dbReference>
<keyword evidence="2" id="KW-1185">Reference proteome</keyword>
<name>A0AAQ3U778_PASNO</name>
<proteinExistence type="predicted"/>
<organism evidence="1 2">
    <name type="scientific">Paspalum notatum var. saurae</name>
    <dbReference type="NCBI Taxonomy" id="547442"/>
    <lineage>
        <taxon>Eukaryota</taxon>
        <taxon>Viridiplantae</taxon>
        <taxon>Streptophyta</taxon>
        <taxon>Embryophyta</taxon>
        <taxon>Tracheophyta</taxon>
        <taxon>Spermatophyta</taxon>
        <taxon>Magnoliopsida</taxon>
        <taxon>Liliopsida</taxon>
        <taxon>Poales</taxon>
        <taxon>Poaceae</taxon>
        <taxon>PACMAD clade</taxon>
        <taxon>Panicoideae</taxon>
        <taxon>Andropogonodae</taxon>
        <taxon>Paspaleae</taxon>
        <taxon>Paspalinae</taxon>
        <taxon>Paspalum</taxon>
    </lineage>
</organism>
<accession>A0AAQ3U778</accession>
<dbReference type="Proteomes" id="UP001341281">
    <property type="component" value="Chromosome 07"/>
</dbReference>
<evidence type="ECO:0000313" key="2">
    <source>
        <dbReference type="Proteomes" id="UP001341281"/>
    </source>
</evidence>